<keyword evidence="1" id="KW-0472">Membrane</keyword>
<accession>A0A1W1C533</accession>
<proteinExistence type="predicted"/>
<evidence type="ECO:0000256" key="1">
    <source>
        <dbReference type="SAM" id="Phobius"/>
    </source>
</evidence>
<gene>
    <name evidence="2" type="ORF">MNB_SM-7-826</name>
</gene>
<reference evidence="2" key="1">
    <citation type="submission" date="2016-10" db="EMBL/GenBank/DDBJ databases">
        <authorList>
            <person name="de Groot N.N."/>
        </authorList>
    </citation>
    <scope>NUCLEOTIDE SEQUENCE</scope>
</reference>
<dbReference type="Pfam" id="PF19610">
    <property type="entry name" value="DUF6115"/>
    <property type="match status" value="1"/>
</dbReference>
<keyword evidence="1" id="KW-1133">Transmembrane helix</keyword>
<protein>
    <recommendedName>
        <fullName evidence="3">Periplasmic protein</fullName>
    </recommendedName>
</protein>
<evidence type="ECO:0000313" key="2">
    <source>
        <dbReference type="EMBL" id="SFV60978.1"/>
    </source>
</evidence>
<evidence type="ECO:0008006" key="3">
    <source>
        <dbReference type="Google" id="ProtNLM"/>
    </source>
</evidence>
<dbReference type="EMBL" id="FPHB01000048">
    <property type="protein sequence ID" value="SFV60978.1"/>
    <property type="molecule type" value="Genomic_DNA"/>
</dbReference>
<name>A0A1W1C533_9ZZZZ</name>
<sequence>MNIVEIIATYRIEIIIAIMGFIILCLLYYVYEKDAQYSKNIRSIASVVEELNRDLFYLRNKVSEESKKIQNTQRTLSDEEIYAEIERTVYDMIQPLALTLKEVQSSITAIDAQLESRIANLENGVKQISIPSSIHANDDEKIISLYKQGVSVETIAKELHLAKAEVEFVLKINKIQ</sequence>
<dbReference type="Gene3D" id="1.10.10.60">
    <property type="entry name" value="Homeodomain-like"/>
    <property type="match status" value="1"/>
</dbReference>
<keyword evidence="1" id="KW-0812">Transmembrane</keyword>
<feature type="transmembrane region" description="Helical" evidence="1">
    <location>
        <begin position="12"/>
        <end position="31"/>
    </location>
</feature>
<dbReference type="AlphaFoldDB" id="A0A1W1C533"/>
<organism evidence="2">
    <name type="scientific">hydrothermal vent metagenome</name>
    <dbReference type="NCBI Taxonomy" id="652676"/>
    <lineage>
        <taxon>unclassified sequences</taxon>
        <taxon>metagenomes</taxon>
        <taxon>ecological metagenomes</taxon>
    </lineage>
</organism>
<dbReference type="InterPro" id="IPR046118">
    <property type="entry name" value="DUF6115"/>
</dbReference>